<comment type="caution">
    <text evidence="3">The sequence shown here is derived from an EMBL/GenBank/DDBJ whole genome shotgun (WGS) entry which is preliminary data.</text>
</comment>
<dbReference type="Pfam" id="PF06445">
    <property type="entry name" value="GyrI-like"/>
    <property type="match status" value="1"/>
</dbReference>
<keyword evidence="1" id="KW-1133">Transmembrane helix</keyword>
<keyword evidence="1" id="KW-0812">Transmembrane</keyword>
<feature type="domain" description="AraC effector-binding" evidence="2">
    <location>
        <begin position="187"/>
        <end position="338"/>
    </location>
</feature>
<evidence type="ECO:0000256" key="1">
    <source>
        <dbReference type="SAM" id="Phobius"/>
    </source>
</evidence>
<evidence type="ECO:0000313" key="4">
    <source>
        <dbReference type="Proteomes" id="UP000765802"/>
    </source>
</evidence>
<evidence type="ECO:0000313" key="3">
    <source>
        <dbReference type="EMBL" id="MBC6489454.1"/>
    </source>
</evidence>
<organism evidence="3 4">
    <name type="scientific">Flavihumibacter stibioxidans</name>
    <dbReference type="NCBI Taxonomy" id="1834163"/>
    <lineage>
        <taxon>Bacteria</taxon>
        <taxon>Pseudomonadati</taxon>
        <taxon>Bacteroidota</taxon>
        <taxon>Chitinophagia</taxon>
        <taxon>Chitinophagales</taxon>
        <taxon>Chitinophagaceae</taxon>
        <taxon>Flavihumibacter</taxon>
    </lineage>
</organism>
<keyword evidence="1" id="KW-0472">Membrane</keyword>
<gene>
    <name evidence="3" type="ORF">BC349_00620</name>
</gene>
<proteinExistence type="predicted"/>
<dbReference type="Pfam" id="PF10604">
    <property type="entry name" value="Polyketide_cyc2"/>
    <property type="match status" value="1"/>
</dbReference>
<keyword evidence="4" id="KW-1185">Reference proteome</keyword>
<evidence type="ECO:0000259" key="2">
    <source>
        <dbReference type="SMART" id="SM00871"/>
    </source>
</evidence>
<dbReference type="Gene3D" id="3.30.530.20">
    <property type="match status" value="1"/>
</dbReference>
<reference evidence="3 4" key="1">
    <citation type="submission" date="2016-07" db="EMBL/GenBank/DDBJ databases">
        <title>Genome analysis of Flavihumibacter stibioxidans YS-17.</title>
        <authorList>
            <person name="Shi K."/>
            <person name="Han Y."/>
            <person name="Wang G."/>
        </authorList>
    </citation>
    <scope>NUCLEOTIDE SEQUENCE [LARGE SCALE GENOMIC DNA]</scope>
    <source>
        <strain evidence="3 4">YS-17</strain>
    </source>
</reference>
<sequence>MKRVIRVLLWIAAIVGILLIIGAFLPGTVSVSRSVSINAPVSTVYNVLSELKTYNHWMPWNQKDTAMKQEYSPVTRGKGAWYKWESKHPEVGNGKLTISDAIPDKWVNTSLEFEGFDQPSAGGWELTEANGKTTVTWKMDAAMGHNPVNRWMGLFFDRMIGPDFEKGLAQLRQKIENGTLKGEEARMTIEEITVPAFQVLTIMDTATVMGDIGPKLQKAYGEISDFLLKQNLDMAGMPMSWYYTEKEPFVLEAAIPVKSLPSATTGRVKFRKLPAGKAVIVHFYGPYEETGLAYDRIREWLTANNKKASGAPYDIYVDDPSTKKSMYDVRTDIVQSIE</sequence>
<protein>
    <recommendedName>
        <fullName evidence="2">AraC effector-binding domain-containing protein</fullName>
    </recommendedName>
</protein>
<dbReference type="EMBL" id="MBUA01000001">
    <property type="protein sequence ID" value="MBC6489454.1"/>
    <property type="molecule type" value="Genomic_DNA"/>
</dbReference>
<dbReference type="InterPro" id="IPR029442">
    <property type="entry name" value="GyrI-like"/>
</dbReference>
<dbReference type="SUPFAM" id="SSF55136">
    <property type="entry name" value="Probable bacterial effector-binding domain"/>
    <property type="match status" value="1"/>
</dbReference>
<dbReference type="SMART" id="SM00871">
    <property type="entry name" value="AraC_E_bind"/>
    <property type="match status" value="1"/>
</dbReference>
<dbReference type="RefSeq" id="WP_187254815.1">
    <property type="nucleotide sequence ID" value="NZ_JBHULF010000006.1"/>
</dbReference>
<dbReference type="InterPro" id="IPR019587">
    <property type="entry name" value="Polyketide_cyclase/dehydratase"/>
</dbReference>
<name>A0ABR7M362_9BACT</name>
<dbReference type="InterPro" id="IPR023393">
    <property type="entry name" value="START-like_dom_sf"/>
</dbReference>
<dbReference type="InterPro" id="IPR010499">
    <property type="entry name" value="AraC_E-bd"/>
</dbReference>
<dbReference type="Proteomes" id="UP000765802">
    <property type="component" value="Unassembled WGS sequence"/>
</dbReference>
<dbReference type="Gene3D" id="3.20.80.10">
    <property type="entry name" value="Regulatory factor, effector binding domain"/>
    <property type="match status" value="1"/>
</dbReference>
<dbReference type="SUPFAM" id="SSF55961">
    <property type="entry name" value="Bet v1-like"/>
    <property type="match status" value="1"/>
</dbReference>
<dbReference type="InterPro" id="IPR011256">
    <property type="entry name" value="Reg_factor_effector_dom_sf"/>
</dbReference>
<feature type="transmembrane region" description="Helical" evidence="1">
    <location>
        <begin position="7"/>
        <end position="25"/>
    </location>
</feature>
<accession>A0ABR7M362</accession>
<dbReference type="CDD" id="cd07818">
    <property type="entry name" value="SRPBCC_1"/>
    <property type="match status" value="1"/>
</dbReference>